<evidence type="ECO:0000259" key="1">
    <source>
        <dbReference type="PROSITE" id="PS50987"/>
    </source>
</evidence>
<dbReference type="SMART" id="SM00418">
    <property type="entry name" value="HTH_ARSR"/>
    <property type="match status" value="1"/>
</dbReference>
<dbReference type="PANTHER" id="PTHR38600:SF2">
    <property type="entry name" value="SLL0088 PROTEIN"/>
    <property type="match status" value="1"/>
</dbReference>
<dbReference type="EMBL" id="JXST01000050">
    <property type="protein sequence ID" value="KIU14201.1"/>
    <property type="molecule type" value="Genomic_DNA"/>
</dbReference>
<sequence>MVEDQLLDRAYAALADPTRRWLLETLRQGDARITDLAAPLPMTFAGVSRHIGVLESAGLVQRDVRGRERWVSLRPDGLTVAQQWINEQSNFWSVRADALADRLRRKGNGQ</sequence>
<dbReference type="InterPro" id="IPR036390">
    <property type="entry name" value="WH_DNA-bd_sf"/>
</dbReference>
<dbReference type="PATRIC" id="fig|280871.6.peg.5347"/>
<dbReference type="Gene3D" id="1.10.10.10">
    <property type="entry name" value="Winged helix-like DNA-binding domain superfamily/Winged helix DNA-binding domain"/>
    <property type="match status" value="1"/>
</dbReference>
<dbReference type="Pfam" id="PF01022">
    <property type="entry name" value="HTH_5"/>
    <property type="match status" value="1"/>
</dbReference>
<dbReference type="PROSITE" id="PS50987">
    <property type="entry name" value="HTH_ARSR_2"/>
    <property type="match status" value="1"/>
</dbReference>
<protein>
    <submittedName>
        <fullName evidence="2">ArsR family transcriptional regulator</fullName>
    </submittedName>
</protein>
<keyword evidence="3" id="KW-1185">Reference proteome</keyword>
<reference evidence="2 3" key="1">
    <citation type="submission" date="2015-01" db="EMBL/GenBank/DDBJ databases">
        <title>Genome sequence of Mycobacterium llatzerense and Mycobacterium immunogenum recovered from brain abscess.</title>
        <authorList>
            <person name="Greninger A.L."/>
            <person name="Langelier C."/>
            <person name="Cunningham G."/>
            <person name="Chiu C.Y."/>
            <person name="Miller S."/>
        </authorList>
    </citation>
    <scope>NUCLEOTIDE SEQUENCE [LARGE SCALE GENOMIC DNA]</scope>
    <source>
        <strain evidence="2 3">CLUC14</strain>
    </source>
</reference>
<evidence type="ECO:0000313" key="2">
    <source>
        <dbReference type="EMBL" id="KIU14201.1"/>
    </source>
</evidence>
<dbReference type="AlphaFoldDB" id="A0A0D1LE78"/>
<dbReference type="InterPro" id="IPR011991">
    <property type="entry name" value="ArsR-like_HTH"/>
</dbReference>
<dbReference type="PANTHER" id="PTHR38600">
    <property type="entry name" value="TRANSCRIPTIONAL REGULATORY PROTEIN"/>
    <property type="match status" value="1"/>
</dbReference>
<dbReference type="SUPFAM" id="SSF46785">
    <property type="entry name" value="Winged helix' DNA-binding domain"/>
    <property type="match status" value="1"/>
</dbReference>
<dbReference type="PRINTS" id="PR00778">
    <property type="entry name" value="HTHARSR"/>
</dbReference>
<dbReference type="STRING" id="280871.TL10_25790"/>
<dbReference type="GO" id="GO:0003700">
    <property type="term" value="F:DNA-binding transcription factor activity"/>
    <property type="evidence" value="ECO:0007669"/>
    <property type="project" value="InterPro"/>
</dbReference>
<dbReference type="OrthoDB" id="9806976at2"/>
<gene>
    <name evidence="2" type="ORF">TL10_25790</name>
</gene>
<dbReference type="Proteomes" id="UP000032221">
    <property type="component" value="Unassembled WGS sequence"/>
</dbReference>
<name>A0A0D1LE78_9MYCO</name>
<comment type="caution">
    <text evidence="2">The sequence shown here is derived from an EMBL/GenBank/DDBJ whole genome shotgun (WGS) entry which is preliminary data.</text>
</comment>
<feature type="domain" description="HTH arsR-type" evidence="1">
    <location>
        <begin position="1"/>
        <end position="93"/>
    </location>
</feature>
<proteinExistence type="predicted"/>
<dbReference type="InterPro" id="IPR036388">
    <property type="entry name" value="WH-like_DNA-bd_sf"/>
</dbReference>
<dbReference type="InterPro" id="IPR001845">
    <property type="entry name" value="HTH_ArsR_DNA-bd_dom"/>
</dbReference>
<organism evidence="2 3">
    <name type="scientific">Mycolicibacterium llatzerense</name>
    <dbReference type="NCBI Taxonomy" id="280871"/>
    <lineage>
        <taxon>Bacteria</taxon>
        <taxon>Bacillati</taxon>
        <taxon>Actinomycetota</taxon>
        <taxon>Actinomycetes</taxon>
        <taxon>Mycobacteriales</taxon>
        <taxon>Mycobacteriaceae</taxon>
        <taxon>Mycolicibacterium</taxon>
    </lineage>
</organism>
<accession>A0A0D1LE78</accession>
<dbReference type="RefSeq" id="WP_043987896.1">
    <property type="nucleotide sequence ID" value="NZ_JXST01000050.1"/>
</dbReference>
<evidence type="ECO:0000313" key="3">
    <source>
        <dbReference type="Proteomes" id="UP000032221"/>
    </source>
</evidence>
<dbReference type="NCBIfam" id="NF033788">
    <property type="entry name" value="HTH_metalloreg"/>
    <property type="match status" value="1"/>
</dbReference>
<dbReference type="CDD" id="cd00090">
    <property type="entry name" value="HTH_ARSR"/>
    <property type="match status" value="1"/>
</dbReference>